<reference evidence="1 2" key="1">
    <citation type="journal article" date="2014" name="PLoS Genet.">
        <title>The Genome of Spironucleus salmonicida Highlights a Fish Pathogen Adapted to Fluctuating Environments.</title>
        <authorList>
            <person name="Xu F."/>
            <person name="Jerlstrom-Hultqvist J."/>
            <person name="Einarsson E."/>
            <person name="Astvaldsson A."/>
            <person name="Svard S.G."/>
            <person name="Andersson J.O."/>
        </authorList>
    </citation>
    <scope>NUCLEOTIDE SEQUENCE</scope>
    <source>
        <strain evidence="2">ATCC 50377</strain>
    </source>
</reference>
<evidence type="ECO:0000313" key="2">
    <source>
        <dbReference type="EMBL" id="KAH0573630.1"/>
    </source>
</evidence>
<keyword evidence="3" id="KW-1185">Reference proteome</keyword>
<organism evidence="1">
    <name type="scientific">Spironucleus salmonicida</name>
    <dbReference type="NCBI Taxonomy" id="348837"/>
    <lineage>
        <taxon>Eukaryota</taxon>
        <taxon>Metamonada</taxon>
        <taxon>Diplomonadida</taxon>
        <taxon>Hexamitidae</taxon>
        <taxon>Hexamitinae</taxon>
        <taxon>Spironucleus</taxon>
    </lineage>
</organism>
<gene>
    <name evidence="1" type="ORF">SS50377_11158</name>
    <name evidence="2" type="ORF">SS50377_23565</name>
</gene>
<dbReference type="AlphaFoldDB" id="V6LV79"/>
<evidence type="ECO:0000313" key="3">
    <source>
        <dbReference type="Proteomes" id="UP000018208"/>
    </source>
</evidence>
<dbReference type="EMBL" id="AUWU02000004">
    <property type="protein sequence ID" value="KAH0573630.1"/>
    <property type="molecule type" value="Genomic_DNA"/>
</dbReference>
<dbReference type="Proteomes" id="UP000018208">
    <property type="component" value="Unassembled WGS sequence"/>
</dbReference>
<evidence type="ECO:0000313" key="1">
    <source>
        <dbReference type="EMBL" id="EST48547.1"/>
    </source>
</evidence>
<reference evidence="2" key="2">
    <citation type="submission" date="2020-12" db="EMBL/GenBank/DDBJ databases">
        <title>New Spironucleus salmonicida genome in near-complete chromosomes.</title>
        <authorList>
            <person name="Xu F."/>
            <person name="Kurt Z."/>
            <person name="Jimenez-Gonzalez A."/>
            <person name="Astvaldsson A."/>
            <person name="Andersson J.O."/>
            <person name="Svard S.G."/>
        </authorList>
    </citation>
    <scope>NUCLEOTIDE SEQUENCE</scope>
    <source>
        <strain evidence="2">ATCC 50377</strain>
    </source>
</reference>
<dbReference type="VEuPathDB" id="GiardiaDB:SS50377_23565"/>
<accession>V6LV79</accession>
<name>V6LV79_9EUKA</name>
<dbReference type="EMBL" id="KI545981">
    <property type="protein sequence ID" value="EST48547.1"/>
    <property type="molecule type" value="Genomic_DNA"/>
</dbReference>
<sequence>MTYTKPLISIIQSLPGLGNQSINIISRSQFEHDFYSSNMMIEQLSLLPPTSKATMVQIIQTHGKNISLFFNREEYRIQINQTTPIRAHLIAILIIVRLFQNNIVFETEQALIIRIINNLTISISRCQNSLFSDIAAQLITQLSGKQIKFQLLDNHPVLGRICLLGEYCDFWSGQEQGVYRPIGVRPATPIVQSQSIADVDIINISRIQEFKLPFLEQILVTEKVYAIDFVKKLQAQNENILKAFRPKYIQEGDTHDIVVYLQVFNGNQVQINLCFPSKEQIILFSLESQSQLRIQAISLLVSLYFIPNEYKIEFRTQSTDLITLIMETYSELVDLGHIIYIRNNKFKKIPNKCLDILLSISIQLQSRQIDVIHSKSNPLRQSQQIIFNFKDNVLFEVSGNKKSEFRTNKVEITQSIPLKIPKVIQELPGKMEGKTTKKQPIKEVQKQAQPEIFESSLSEPSTSSSSSYNDQFQQQLKKFISQNPQKQITEPDQKILSEYQINIAGYFTFEQQMELQAFLQRYEINEIKIKRNE</sequence>
<proteinExistence type="predicted"/>
<protein>
    <submittedName>
        <fullName evidence="1">Uncharacterized protein</fullName>
    </submittedName>
</protein>